<comment type="subcellular location">
    <subcellularLocation>
        <location evidence="1">Membrane</location>
    </subcellularLocation>
</comment>
<organism evidence="5 6">
    <name type="scientific">Paramuricea clavata</name>
    <name type="common">Red gorgonian</name>
    <name type="synonym">Violescent sea-whip</name>
    <dbReference type="NCBI Taxonomy" id="317549"/>
    <lineage>
        <taxon>Eukaryota</taxon>
        <taxon>Metazoa</taxon>
        <taxon>Cnidaria</taxon>
        <taxon>Anthozoa</taxon>
        <taxon>Octocorallia</taxon>
        <taxon>Malacalcyonacea</taxon>
        <taxon>Plexauridae</taxon>
        <taxon>Paramuricea</taxon>
    </lineage>
</organism>
<name>A0A7D9EHI0_PARCT</name>
<dbReference type="InterPro" id="IPR000203">
    <property type="entry name" value="GPS"/>
</dbReference>
<evidence type="ECO:0000313" key="6">
    <source>
        <dbReference type="Proteomes" id="UP001152795"/>
    </source>
</evidence>
<proteinExistence type="predicted"/>
<keyword evidence="4" id="KW-0472">Membrane</keyword>
<evidence type="ECO:0000256" key="1">
    <source>
        <dbReference type="ARBA" id="ARBA00004370"/>
    </source>
</evidence>
<dbReference type="AlphaFoldDB" id="A0A7D9EHI0"/>
<dbReference type="PANTHER" id="PTHR12011:SF347">
    <property type="entry name" value="FI21270P1-RELATED"/>
    <property type="match status" value="1"/>
</dbReference>
<keyword evidence="3" id="KW-1133">Transmembrane helix</keyword>
<dbReference type="GO" id="GO:0005886">
    <property type="term" value="C:plasma membrane"/>
    <property type="evidence" value="ECO:0007669"/>
    <property type="project" value="TreeGrafter"/>
</dbReference>
<sequence>MYQDIWLAHFKVQLSAGNVRRICNSINGRPVWGDVSFFNCRSPVVINLVDEISRLVQGFQSKNISDILEETKRISEVDDLYARDIQDIVQEVLENTKHRTKTQKDRQQFIRSSSNIVSQKRKNVWMTISFRNNLAKQVISGTDLNARNYISGNAEIGKIVSYSTPNIEVLGILLRGILQAKDISLLDTDGEGVIIPGLVTNELQQATVVKYSSIKDILSDEDLKKSVDNTIGSTESLTIRSTIVSFITKPGFNESVSKPFKIILQNNQPEINNSIWSSEGCTLNEAESSEKNVICDCDHNTAFAIMMDVADVQPTETERKILETISTIGCSISLVGITLTFLLHVCFWKHFKSPRVKVLLSLCIAIGFTDLFAILEGVARDSPVSFFPPKRFYYEILVA</sequence>
<evidence type="ECO:0000256" key="4">
    <source>
        <dbReference type="ARBA" id="ARBA00023136"/>
    </source>
</evidence>
<dbReference type="EMBL" id="CACRXK020006154">
    <property type="protein sequence ID" value="CAB4008541.1"/>
    <property type="molecule type" value="Genomic_DNA"/>
</dbReference>
<keyword evidence="6" id="KW-1185">Reference proteome</keyword>
<dbReference type="Pfam" id="PF01825">
    <property type="entry name" value="GPS"/>
    <property type="match status" value="1"/>
</dbReference>
<dbReference type="Gene3D" id="1.20.1070.10">
    <property type="entry name" value="Rhodopsin 7-helix transmembrane proteins"/>
    <property type="match status" value="1"/>
</dbReference>
<evidence type="ECO:0000313" key="5">
    <source>
        <dbReference type="EMBL" id="CAB4008541.1"/>
    </source>
</evidence>
<dbReference type="InterPro" id="IPR046338">
    <property type="entry name" value="GAIN_dom_sf"/>
</dbReference>
<protein>
    <submittedName>
        <fullName evidence="5">Brain-specific angiogenesis inhibitor 1-like</fullName>
    </submittedName>
</protein>
<comment type="caution">
    <text evidence="5">The sequence shown here is derived from an EMBL/GenBank/DDBJ whole genome shotgun (WGS) entry which is preliminary data.</text>
</comment>
<evidence type="ECO:0000256" key="3">
    <source>
        <dbReference type="ARBA" id="ARBA00022989"/>
    </source>
</evidence>
<reference evidence="5" key="1">
    <citation type="submission" date="2020-04" db="EMBL/GenBank/DDBJ databases">
        <authorList>
            <person name="Alioto T."/>
            <person name="Alioto T."/>
            <person name="Gomez Garrido J."/>
        </authorList>
    </citation>
    <scope>NUCLEOTIDE SEQUENCE</scope>
    <source>
        <strain evidence="5">A484AB</strain>
    </source>
</reference>
<dbReference type="Gene3D" id="2.60.220.50">
    <property type="match status" value="1"/>
</dbReference>
<dbReference type="OrthoDB" id="5968745at2759"/>
<gene>
    <name evidence="5" type="ORF">PACLA_8A067551</name>
</gene>
<keyword evidence="2" id="KW-0812">Transmembrane</keyword>
<dbReference type="Proteomes" id="UP001152795">
    <property type="component" value="Unassembled WGS sequence"/>
</dbReference>
<dbReference type="PANTHER" id="PTHR12011">
    <property type="entry name" value="ADHESION G-PROTEIN COUPLED RECEPTOR"/>
    <property type="match status" value="1"/>
</dbReference>
<evidence type="ECO:0000256" key="2">
    <source>
        <dbReference type="ARBA" id="ARBA00022692"/>
    </source>
</evidence>
<accession>A0A7D9EHI0</accession>